<accession>A0ABX8QVV6</accession>
<dbReference type="RefSeq" id="WP_231328636.1">
    <property type="nucleotide sequence ID" value="NZ_CP059572.1"/>
</dbReference>
<dbReference type="Proteomes" id="UP001049518">
    <property type="component" value="Chromosome"/>
</dbReference>
<dbReference type="InterPro" id="IPR056506">
    <property type="entry name" value="iHD-CE"/>
</dbReference>
<reference evidence="4" key="1">
    <citation type="submission" date="2020-07" db="EMBL/GenBank/DDBJ databases">
        <authorList>
            <person name="Tarantini F.S."/>
            <person name="Hong K.W."/>
            <person name="Chan K.G."/>
        </authorList>
    </citation>
    <scope>NUCLEOTIDE SEQUENCE</scope>
    <source>
        <strain evidence="4">32-07</strain>
    </source>
</reference>
<dbReference type="Pfam" id="PF00656">
    <property type="entry name" value="Peptidase_C14"/>
    <property type="match status" value="1"/>
</dbReference>
<organism evidence="4 5">
    <name type="scientific">Actinomadura graeca</name>
    <dbReference type="NCBI Taxonomy" id="2750812"/>
    <lineage>
        <taxon>Bacteria</taxon>
        <taxon>Bacillati</taxon>
        <taxon>Actinomycetota</taxon>
        <taxon>Actinomycetes</taxon>
        <taxon>Streptosporangiales</taxon>
        <taxon>Thermomonosporaceae</taxon>
        <taxon>Actinomadura</taxon>
    </lineage>
</organism>
<keyword evidence="5" id="KW-1185">Reference proteome</keyword>
<dbReference type="InterPro" id="IPR036890">
    <property type="entry name" value="HATPase_C_sf"/>
</dbReference>
<sequence length="1591" mass="175734">MAGRHALLIGVPQCDDGRFSDIDDVVRSDVHRVGTALEQSGYVVTAFGLDGGKDEPTLTRIRRRIRTACEQVPSGGVLLVYFSGHGVSADGRDYLVPSDADASDTDTLVPVVPADLTGCKARLVVFFVDACRDDPAREPGPAGGHVPFPAEGSFVLVTGCEAGQRCHYTETGSVFTQALAQVLDRRHPARTLGQVVDEVTQEVRRRAARNEDLRQSPGVRHPSMLAEAKDVVICEGDELAGAWGRAVRDSGLWGRCGQDEHGLEAVRQQVLTLVERCARRCRDSYEALRRRTGIEEDPWFDRNYPVRVLEGAALLLGDRPLLTPAEAALLVAAPFLREVVIAEGVRLAATVAPTDYTRTYQDGARTDLELTHEMHQQMVRRAEGLARRDLVEQGNALAMWLVHQWLATRQSVWQSAAADDCHRGGARLLSGHARGMAPGELPKLVEVLLRAVGAGPADSLVLDGLSAPYMDDRWRSVAALLWLGGILAADLRRMPPVLADHIGTRMELSLPTVKNAAERLRWVRRGDVLDLQMSCHHPAQHAAFQDVVTRAAEARRSIAGLSLDEEVSAALPAGFGDKGLRPETRSDGTRAFEVPLSRFRLAEDKVRELLMGRQLYDDPALSIRELYQNALDACRYRDIRLRGLRALKKETGEWSGRIRFRQGTDENGREYVECEDNGVGMDIDTLKQVFAAAGERFVYKESFRSEQAAWQTLDPPLQLVSNSQFGVGVFSYFMLADEITVVTRPVDKNGNVAGTAHCVDIASSGSLFQITSVDDQLRHGGTRVRLYLTPEEDESVSVLTTMRKLLWISDFHVEVAADGSATEVWEPRELRYQDEAAESLKHGEDLWWVSGEGGLAADGIRTNEKVFGLIVNLRDARRPQFTVDRKKLRKWDKEWVRDRIEESLPALVEWPGLTVSWLWQVAESAPEVAQQIFEYLVEEDVRLRIGISWGQSTDVPVRKVGCLPADRKLYDLADRNAYFSRWFGAWRAGQWEPLVVSKANVREHAIASASDGFPVVDPIDAKLLDKLSHQLWDNPVSVDNMLLALAHPDQTAAERLRRLRRYSITGLDLGHLRECPSIPVTCEDEDDVPLFRALAAWSPPGGPPRRNVAGWLVAASSAMDKSLGEVLHRAARLAPADWIPPDLDLGDLAGYTCTNAEVTLLSVKVNGGPPWIEGPLTPAHVMQASAALGREVDQVLTLCDRLAPLGVTVAGRDRYPGGLTSMEVEALRQVYTLGEHLTPLALLLIAGRAGDTFHRVHEGLESLEDKGFLRRPDIGGLPDALPGPEEVRFIETNLMRMFLYQFPFVGSKTPPFIAIATYSHGPRVSQRTAATARALIPFCGPDGPVTPAELTEMARQMFCSIGEARKALLAAFPDADVPDVAPGCHELTPFFEIGSALVGQEGRWRERPVWLLQPAQIVEGAIAFNRSLGGFLAMLAPYRGIGAPVPELDETTAKRLDEIFPDEYDEDMLVAYDRDERPIALSEFDPLLLVRTAGRLGWPAWEAHRRLERLEPIGVVLAYPVDACPGDVVRWQDLLLLTEHLDGYAPAISGRVTRDHVQRAAEETGETAAWIVERLRLYAPLFALDLEDVVA</sequence>
<dbReference type="InterPro" id="IPR011600">
    <property type="entry name" value="Pept_C14_caspase"/>
</dbReference>
<dbReference type="InterPro" id="IPR052039">
    <property type="entry name" value="Caspase-related_regulators"/>
</dbReference>
<feature type="domain" description="Peptidase C14 caspase" evidence="1">
    <location>
        <begin position="27"/>
        <end position="221"/>
    </location>
</feature>
<proteinExistence type="predicted"/>
<evidence type="ECO:0000259" key="3">
    <source>
        <dbReference type="Pfam" id="PF24410"/>
    </source>
</evidence>
<dbReference type="Gene3D" id="3.40.50.1460">
    <property type="match status" value="1"/>
</dbReference>
<feature type="domain" description="wHTH-Hsp90 Na associated" evidence="3">
    <location>
        <begin position="1157"/>
        <end position="1206"/>
    </location>
</feature>
<evidence type="ECO:0000259" key="1">
    <source>
        <dbReference type="Pfam" id="PF00656"/>
    </source>
</evidence>
<dbReference type="SUPFAM" id="SSF52129">
    <property type="entry name" value="Caspase-like"/>
    <property type="match status" value="1"/>
</dbReference>
<dbReference type="EMBL" id="CP059572">
    <property type="protein sequence ID" value="QXJ22964.1"/>
    <property type="molecule type" value="Genomic_DNA"/>
</dbReference>
<dbReference type="PRINTS" id="PR00775">
    <property type="entry name" value="HEATSHOCK90"/>
</dbReference>
<feature type="domain" description="wHTH-Hsp90 Na associated" evidence="3">
    <location>
        <begin position="1528"/>
        <end position="1578"/>
    </location>
</feature>
<protein>
    <submittedName>
        <fullName evidence="4">Caspase family protein</fullName>
    </submittedName>
</protein>
<dbReference type="PANTHER" id="PTHR22576:SF37">
    <property type="entry name" value="MUCOSA-ASSOCIATED LYMPHOID TISSUE LYMPHOMA TRANSLOCATION PROTEIN 1"/>
    <property type="match status" value="1"/>
</dbReference>
<name>A0ABX8QVV6_9ACTN</name>
<gene>
    <name evidence="4" type="ORF">AGRA3207_004050</name>
</gene>
<evidence type="ECO:0000259" key="2">
    <source>
        <dbReference type="Pfam" id="PF24401"/>
    </source>
</evidence>
<dbReference type="SUPFAM" id="SSF55874">
    <property type="entry name" value="ATPase domain of HSP90 chaperone/DNA topoisomerase II/histidine kinase"/>
    <property type="match status" value="1"/>
</dbReference>
<dbReference type="PANTHER" id="PTHR22576">
    <property type="entry name" value="MUCOSA ASSOCIATED LYMPHOID TISSUE LYMPHOMA TRANSLOCATION PROTEIN 1/PARACASPASE"/>
    <property type="match status" value="1"/>
</dbReference>
<dbReference type="Pfam" id="PF24410">
    <property type="entry name" value="wHTH-HSP90_Na-assoc"/>
    <property type="match status" value="2"/>
</dbReference>
<dbReference type="Pfam" id="PF24401">
    <property type="entry name" value="iHD-CE"/>
    <property type="match status" value="1"/>
</dbReference>
<dbReference type="Gene3D" id="3.30.565.10">
    <property type="entry name" value="Histidine kinase-like ATPase, C-terminal domain"/>
    <property type="match status" value="1"/>
</dbReference>
<evidence type="ECO:0000313" key="4">
    <source>
        <dbReference type="EMBL" id="QXJ22964.1"/>
    </source>
</evidence>
<dbReference type="InterPro" id="IPR029030">
    <property type="entry name" value="Caspase-like_dom_sf"/>
</dbReference>
<evidence type="ECO:0000313" key="5">
    <source>
        <dbReference type="Proteomes" id="UP001049518"/>
    </source>
</evidence>
<dbReference type="InterPro" id="IPR020575">
    <property type="entry name" value="Hsp90_N"/>
</dbReference>
<feature type="domain" description="iHD-CE" evidence="2">
    <location>
        <begin position="243"/>
        <end position="582"/>
    </location>
</feature>
<dbReference type="InterPro" id="IPR056507">
    <property type="entry name" value="wHTH-HSP90_Na-assoc"/>
</dbReference>